<dbReference type="InterPro" id="IPR003719">
    <property type="entry name" value="Phenazine_PhzF-like"/>
</dbReference>
<dbReference type="OrthoDB" id="75169at2759"/>
<dbReference type="NCBIfam" id="TIGR00654">
    <property type="entry name" value="PhzF_family"/>
    <property type="match status" value="1"/>
</dbReference>
<name>A0A0C9T950_PLICR</name>
<sequence>MSEQRLSYTLLDVFCLPGKPFTGNQLAVVHGTQGLGKAQLQAIAKEFNLSETAFPLPPGEGDPFDYSVRIFTIAEEFPFAGHPSLGSAWSMRDTGVIPAGKADAVQSCPYGHVKISFPAENPNTVELSSPPSFVAPIENAPSLNAALSLDKQSLKTLSLHRASCGLEFIYVRAAEDSSVVDAKPAPAEIRRFLDSVNGADGKAVAIVLFSVDTSSEQPAKIHQRVFPTDFEDPATGSASLALGLVLLHIGILPRSGASGYTIRQGAEIGRPSAITGRVVASDGQAQECWVGGEVVKIGEGWIRVPLAE</sequence>
<evidence type="ECO:0000256" key="1">
    <source>
        <dbReference type="PIRSR" id="PIRSR016184-1"/>
    </source>
</evidence>
<feature type="active site" evidence="1">
    <location>
        <position position="51"/>
    </location>
</feature>
<dbReference type="Gene3D" id="3.10.310.10">
    <property type="entry name" value="Diaminopimelate Epimerase, Chain A, domain 1"/>
    <property type="match status" value="2"/>
</dbReference>
<dbReference type="AlphaFoldDB" id="A0A0C9T950"/>
<dbReference type="EMBL" id="KN832569">
    <property type="protein sequence ID" value="KII84738.1"/>
    <property type="molecule type" value="Genomic_DNA"/>
</dbReference>
<dbReference type="GO" id="GO:0016853">
    <property type="term" value="F:isomerase activity"/>
    <property type="evidence" value="ECO:0007669"/>
    <property type="project" value="TreeGrafter"/>
</dbReference>
<dbReference type="PIRSF" id="PIRSF016184">
    <property type="entry name" value="PhzC_PhzF"/>
    <property type="match status" value="1"/>
</dbReference>
<dbReference type="Pfam" id="PF02567">
    <property type="entry name" value="PhzC-PhzF"/>
    <property type="match status" value="1"/>
</dbReference>
<dbReference type="PANTHER" id="PTHR13774">
    <property type="entry name" value="PHENAZINE BIOSYNTHESIS PROTEIN"/>
    <property type="match status" value="1"/>
</dbReference>
<gene>
    <name evidence="2" type="ORF">PLICRDRAFT_45545</name>
</gene>
<evidence type="ECO:0000313" key="2">
    <source>
        <dbReference type="EMBL" id="KII84738.1"/>
    </source>
</evidence>
<proteinExistence type="predicted"/>
<accession>A0A0C9T950</accession>
<dbReference type="SUPFAM" id="SSF54506">
    <property type="entry name" value="Diaminopimelate epimerase-like"/>
    <property type="match status" value="1"/>
</dbReference>
<dbReference type="GO" id="GO:0005737">
    <property type="term" value="C:cytoplasm"/>
    <property type="evidence" value="ECO:0007669"/>
    <property type="project" value="TreeGrafter"/>
</dbReference>
<evidence type="ECO:0000313" key="3">
    <source>
        <dbReference type="Proteomes" id="UP000053263"/>
    </source>
</evidence>
<dbReference type="HOGENOM" id="CLU_048756_0_0_1"/>
<dbReference type="Proteomes" id="UP000053263">
    <property type="component" value="Unassembled WGS sequence"/>
</dbReference>
<keyword evidence="3" id="KW-1185">Reference proteome</keyword>
<organism evidence="2 3">
    <name type="scientific">Plicaturopsis crispa FD-325 SS-3</name>
    <dbReference type="NCBI Taxonomy" id="944288"/>
    <lineage>
        <taxon>Eukaryota</taxon>
        <taxon>Fungi</taxon>
        <taxon>Dikarya</taxon>
        <taxon>Basidiomycota</taxon>
        <taxon>Agaricomycotina</taxon>
        <taxon>Agaricomycetes</taxon>
        <taxon>Agaricomycetidae</taxon>
        <taxon>Amylocorticiales</taxon>
        <taxon>Amylocorticiaceae</taxon>
        <taxon>Plicatura</taxon>
        <taxon>Plicaturopsis crispa</taxon>
    </lineage>
</organism>
<reference evidence="2 3" key="1">
    <citation type="submission" date="2014-06" db="EMBL/GenBank/DDBJ databases">
        <title>Evolutionary Origins and Diversification of the Mycorrhizal Mutualists.</title>
        <authorList>
            <consortium name="DOE Joint Genome Institute"/>
            <consortium name="Mycorrhizal Genomics Consortium"/>
            <person name="Kohler A."/>
            <person name="Kuo A."/>
            <person name="Nagy L.G."/>
            <person name="Floudas D."/>
            <person name="Copeland A."/>
            <person name="Barry K.W."/>
            <person name="Cichocki N."/>
            <person name="Veneault-Fourrey C."/>
            <person name="LaButti K."/>
            <person name="Lindquist E.A."/>
            <person name="Lipzen A."/>
            <person name="Lundell T."/>
            <person name="Morin E."/>
            <person name="Murat C."/>
            <person name="Riley R."/>
            <person name="Ohm R."/>
            <person name="Sun H."/>
            <person name="Tunlid A."/>
            <person name="Henrissat B."/>
            <person name="Grigoriev I.V."/>
            <person name="Hibbett D.S."/>
            <person name="Martin F."/>
        </authorList>
    </citation>
    <scope>NUCLEOTIDE SEQUENCE [LARGE SCALE GENOMIC DNA]</scope>
    <source>
        <strain evidence="2 3">FD-325 SS-3</strain>
    </source>
</reference>
<dbReference type="PANTHER" id="PTHR13774:SF32">
    <property type="entry name" value="ANTISENSE-ENHANCING SEQUENCE 1"/>
    <property type="match status" value="1"/>
</dbReference>
<protein>
    <submittedName>
        <fullName evidence="2">Unplaced genomic scaffold PLICRscaffold_16, whole genome shotgun sequence</fullName>
    </submittedName>
</protein>